<keyword evidence="1" id="KW-0812">Transmembrane</keyword>
<proteinExistence type="predicted"/>
<dbReference type="EMBL" id="GBRH01210845">
    <property type="protein sequence ID" value="JAD87050.1"/>
    <property type="molecule type" value="Transcribed_RNA"/>
</dbReference>
<reference evidence="2" key="2">
    <citation type="journal article" date="2015" name="Data Brief">
        <title>Shoot transcriptome of the giant reed, Arundo donax.</title>
        <authorList>
            <person name="Barrero R.A."/>
            <person name="Guerrero F.D."/>
            <person name="Moolhuijzen P."/>
            <person name="Goolsby J.A."/>
            <person name="Tidwell J."/>
            <person name="Bellgard S.E."/>
            <person name="Bellgard M.I."/>
        </authorList>
    </citation>
    <scope>NUCLEOTIDE SEQUENCE</scope>
    <source>
        <tissue evidence="2">Shoot tissue taken approximately 20 cm above the soil surface</tissue>
    </source>
</reference>
<evidence type="ECO:0000313" key="2">
    <source>
        <dbReference type="EMBL" id="JAD87050.1"/>
    </source>
</evidence>
<organism evidence="2">
    <name type="scientific">Arundo donax</name>
    <name type="common">Giant reed</name>
    <name type="synonym">Donax arundinaceus</name>
    <dbReference type="NCBI Taxonomy" id="35708"/>
    <lineage>
        <taxon>Eukaryota</taxon>
        <taxon>Viridiplantae</taxon>
        <taxon>Streptophyta</taxon>
        <taxon>Embryophyta</taxon>
        <taxon>Tracheophyta</taxon>
        <taxon>Spermatophyta</taxon>
        <taxon>Magnoliopsida</taxon>
        <taxon>Liliopsida</taxon>
        <taxon>Poales</taxon>
        <taxon>Poaceae</taxon>
        <taxon>PACMAD clade</taxon>
        <taxon>Arundinoideae</taxon>
        <taxon>Arundineae</taxon>
        <taxon>Arundo</taxon>
    </lineage>
</organism>
<dbReference type="AlphaFoldDB" id="A0A0A9DN11"/>
<reference evidence="2" key="1">
    <citation type="submission" date="2014-09" db="EMBL/GenBank/DDBJ databases">
        <authorList>
            <person name="Magalhaes I.L.F."/>
            <person name="Oliveira U."/>
            <person name="Santos F.R."/>
            <person name="Vidigal T.H.D.A."/>
            <person name="Brescovit A.D."/>
            <person name="Santos A.J."/>
        </authorList>
    </citation>
    <scope>NUCLEOTIDE SEQUENCE</scope>
    <source>
        <tissue evidence="2">Shoot tissue taken approximately 20 cm above the soil surface</tissue>
    </source>
</reference>
<keyword evidence="1" id="KW-0472">Membrane</keyword>
<protein>
    <submittedName>
        <fullName evidence="2">Uncharacterized protein</fullName>
    </submittedName>
</protein>
<accession>A0A0A9DN11</accession>
<feature type="transmembrane region" description="Helical" evidence="1">
    <location>
        <begin position="31"/>
        <end position="51"/>
    </location>
</feature>
<keyword evidence="1" id="KW-1133">Transmembrane helix</keyword>
<sequence length="69" mass="8018">MRSRSAGADPICCDLGFIVRSQFVPLFFDPILFDYSLLCIAYTQYWFMLASRAWCRARDSRGVTVWVLD</sequence>
<evidence type="ECO:0000256" key="1">
    <source>
        <dbReference type="SAM" id="Phobius"/>
    </source>
</evidence>
<name>A0A0A9DN11_ARUDO</name>